<organism evidence="1 3">
    <name type="scientific">Dendrothele bispora (strain CBS 962.96)</name>
    <dbReference type="NCBI Taxonomy" id="1314807"/>
    <lineage>
        <taxon>Eukaryota</taxon>
        <taxon>Fungi</taxon>
        <taxon>Dikarya</taxon>
        <taxon>Basidiomycota</taxon>
        <taxon>Agaricomycotina</taxon>
        <taxon>Agaricomycetes</taxon>
        <taxon>Agaricomycetidae</taxon>
        <taxon>Agaricales</taxon>
        <taxon>Agaricales incertae sedis</taxon>
        <taxon>Dendrothele</taxon>
    </lineage>
</organism>
<accession>A0A4S8LT73</accession>
<reference evidence="1 3" key="1">
    <citation type="journal article" date="2019" name="Nat. Ecol. Evol.">
        <title>Megaphylogeny resolves global patterns of mushroom evolution.</title>
        <authorList>
            <person name="Varga T."/>
            <person name="Krizsan K."/>
            <person name="Foldi C."/>
            <person name="Dima B."/>
            <person name="Sanchez-Garcia M."/>
            <person name="Sanchez-Ramirez S."/>
            <person name="Szollosi G.J."/>
            <person name="Szarkandi J.G."/>
            <person name="Papp V."/>
            <person name="Albert L."/>
            <person name="Andreopoulos W."/>
            <person name="Angelini C."/>
            <person name="Antonin V."/>
            <person name="Barry K.W."/>
            <person name="Bougher N.L."/>
            <person name="Buchanan P."/>
            <person name="Buyck B."/>
            <person name="Bense V."/>
            <person name="Catcheside P."/>
            <person name="Chovatia M."/>
            <person name="Cooper J."/>
            <person name="Damon W."/>
            <person name="Desjardin D."/>
            <person name="Finy P."/>
            <person name="Geml J."/>
            <person name="Haridas S."/>
            <person name="Hughes K."/>
            <person name="Justo A."/>
            <person name="Karasinski D."/>
            <person name="Kautmanova I."/>
            <person name="Kiss B."/>
            <person name="Kocsube S."/>
            <person name="Kotiranta H."/>
            <person name="LaButti K.M."/>
            <person name="Lechner B.E."/>
            <person name="Liimatainen K."/>
            <person name="Lipzen A."/>
            <person name="Lukacs Z."/>
            <person name="Mihaltcheva S."/>
            <person name="Morgado L.N."/>
            <person name="Niskanen T."/>
            <person name="Noordeloos M.E."/>
            <person name="Ohm R.A."/>
            <person name="Ortiz-Santana B."/>
            <person name="Ovrebo C."/>
            <person name="Racz N."/>
            <person name="Riley R."/>
            <person name="Savchenko A."/>
            <person name="Shiryaev A."/>
            <person name="Soop K."/>
            <person name="Spirin V."/>
            <person name="Szebenyi C."/>
            <person name="Tomsovsky M."/>
            <person name="Tulloss R.E."/>
            <person name="Uehling J."/>
            <person name="Grigoriev I.V."/>
            <person name="Vagvolgyi C."/>
            <person name="Papp T."/>
            <person name="Martin F.M."/>
            <person name="Miettinen O."/>
            <person name="Hibbett D.S."/>
            <person name="Nagy L.G."/>
        </authorList>
    </citation>
    <scope>NUCLEOTIDE SEQUENCE [LARGE SCALE GENOMIC DNA]</scope>
    <source>
        <strain evidence="1 3">CBS 962.96</strain>
    </source>
</reference>
<protein>
    <submittedName>
        <fullName evidence="1">Uncharacterized protein</fullName>
    </submittedName>
</protein>
<proteinExistence type="predicted"/>
<dbReference type="EMBL" id="ML179277">
    <property type="protein sequence ID" value="THU92490.1"/>
    <property type="molecule type" value="Genomic_DNA"/>
</dbReference>
<dbReference type="AlphaFoldDB" id="A0A4S8LT73"/>
<dbReference type="Proteomes" id="UP000297245">
    <property type="component" value="Unassembled WGS sequence"/>
</dbReference>
<gene>
    <name evidence="1" type="ORF">K435DRAFT_800425</name>
    <name evidence="2" type="ORF">K435DRAFT_800427</name>
</gene>
<keyword evidence="3" id="KW-1185">Reference proteome</keyword>
<evidence type="ECO:0000313" key="3">
    <source>
        <dbReference type="Proteomes" id="UP000297245"/>
    </source>
</evidence>
<name>A0A4S8LT73_DENBC</name>
<evidence type="ECO:0000313" key="2">
    <source>
        <dbReference type="EMBL" id="THU92492.1"/>
    </source>
</evidence>
<sequence length="149" mass="17307">MSFLVAYISLARTAPHHGKRKGKGRGENYEDRHKAQFKTQIHESIFKVYKKSMESAKKGNLKRSLWYMVHDLLELYVYIQLLFASYPFFIRVDLHEYTRPNHLKTNPTANIFYEAPVLMKESLDIEIKRKTGQGSVPAITGSSDDKQAR</sequence>
<dbReference type="EMBL" id="ML179277">
    <property type="protein sequence ID" value="THU92492.1"/>
    <property type="molecule type" value="Genomic_DNA"/>
</dbReference>
<evidence type="ECO:0000313" key="1">
    <source>
        <dbReference type="EMBL" id="THU92490.1"/>
    </source>
</evidence>